<dbReference type="InterPro" id="IPR036390">
    <property type="entry name" value="WH_DNA-bd_sf"/>
</dbReference>
<dbReference type="RefSeq" id="WP_066382556.1">
    <property type="nucleotide sequence ID" value="NZ_LTAZ01000005.1"/>
</dbReference>
<dbReference type="InterPro" id="IPR036388">
    <property type="entry name" value="WH-like_DNA-bd_sf"/>
</dbReference>
<evidence type="ECO:0000259" key="1">
    <source>
        <dbReference type="Pfam" id="PF09339"/>
    </source>
</evidence>
<evidence type="ECO:0000313" key="2">
    <source>
        <dbReference type="EMBL" id="KYH25618.1"/>
    </source>
</evidence>
<dbReference type="Gene3D" id="1.10.10.10">
    <property type="entry name" value="Winged helix-like DNA-binding domain superfamily/Winged helix DNA-binding domain"/>
    <property type="match status" value="1"/>
</dbReference>
<gene>
    <name evidence="2" type="ORF">HAPAU_22930</name>
</gene>
<keyword evidence="3" id="KW-1185">Reference proteome</keyword>
<dbReference type="Proteomes" id="UP000075321">
    <property type="component" value="Unassembled WGS sequence"/>
</dbReference>
<dbReference type="GO" id="GO:0006355">
    <property type="term" value="P:regulation of DNA-templated transcription"/>
    <property type="evidence" value="ECO:0007669"/>
    <property type="project" value="InterPro"/>
</dbReference>
<dbReference type="AlphaFoldDB" id="A0A151AD73"/>
<sequence length="80" mass="9041">MDPQTDRSRPVAPLPAELGSSGAKLVYLYLKVENEATIDELQASLGMRKVTLYPLLRTLTHTGLVEKVETRYVCRREHNT</sequence>
<feature type="domain" description="HTH iclR-type" evidence="1">
    <location>
        <begin position="35"/>
        <end position="68"/>
    </location>
</feature>
<name>A0A151AD73_9EURY</name>
<dbReference type="GO" id="GO:0003677">
    <property type="term" value="F:DNA binding"/>
    <property type="evidence" value="ECO:0007669"/>
    <property type="project" value="InterPro"/>
</dbReference>
<reference evidence="2 3" key="1">
    <citation type="submission" date="2016-02" db="EMBL/GenBank/DDBJ databases">
        <title>Genome sequence of Halalkalicoccus paucihalophilus DSM 24557.</title>
        <authorList>
            <person name="Poehlein A."/>
            <person name="Daniel R."/>
        </authorList>
    </citation>
    <scope>NUCLEOTIDE SEQUENCE [LARGE SCALE GENOMIC DNA]</scope>
    <source>
        <strain evidence="2 3">DSM 24557</strain>
    </source>
</reference>
<dbReference type="EMBL" id="LTAZ01000005">
    <property type="protein sequence ID" value="KYH25618.1"/>
    <property type="molecule type" value="Genomic_DNA"/>
</dbReference>
<dbReference type="InterPro" id="IPR005471">
    <property type="entry name" value="Tscrpt_reg_IclR_N"/>
</dbReference>
<dbReference type="Pfam" id="PF09339">
    <property type="entry name" value="HTH_IclR"/>
    <property type="match status" value="1"/>
</dbReference>
<accession>A0A151AD73</accession>
<comment type="caution">
    <text evidence="2">The sequence shown here is derived from an EMBL/GenBank/DDBJ whole genome shotgun (WGS) entry which is preliminary data.</text>
</comment>
<protein>
    <recommendedName>
        <fullName evidence="1">HTH iclR-type domain-containing protein</fullName>
    </recommendedName>
</protein>
<dbReference type="OrthoDB" id="182995at2157"/>
<proteinExistence type="predicted"/>
<organism evidence="2 3">
    <name type="scientific">Halalkalicoccus paucihalophilus</name>
    <dbReference type="NCBI Taxonomy" id="1008153"/>
    <lineage>
        <taxon>Archaea</taxon>
        <taxon>Methanobacteriati</taxon>
        <taxon>Methanobacteriota</taxon>
        <taxon>Stenosarchaea group</taxon>
        <taxon>Halobacteria</taxon>
        <taxon>Halobacteriales</taxon>
        <taxon>Halococcaceae</taxon>
        <taxon>Halalkalicoccus</taxon>
    </lineage>
</organism>
<dbReference type="SUPFAM" id="SSF46785">
    <property type="entry name" value="Winged helix' DNA-binding domain"/>
    <property type="match status" value="1"/>
</dbReference>
<evidence type="ECO:0000313" key="3">
    <source>
        <dbReference type="Proteomes" id="UP000075321"/>
    </source>
</evidence>
<dbReference type="PATRIC" id="fig|1008153.3.peg.2338"/>